<evidence type="ECO:0000313" key="2">
    <source>
        <dbReference type="EMBL" id="NBH31632.1"/>
    </source>
</evidence>
<name>A0AB36BL42_STAWA</name>
<dbReference type="RefSeq" id="WP_154872924.1">
    <property type="nucleotide sequence ID" value="NZ_QXWP01000009.1"/>
</dbReference>
<dbReference type="Proteomes" id="UP000481807">
    <property type="component" value="Unassembled WGS sequence"/>
</dbReference>
<sequence>MKKLQILSIVIIVIIIVCAGILWKGQSNIKAQLSQEKDKLPKIEKNAFSKKVNQEETKAYEKLTKEKLDAFLKHKYKDDKEDDDGSAYNVMKGLFAIQSNKIVLSEKSDESDYIKYYSPFDYKIKNFSATKQGNETEVLFNIEVTYKGKKVNKDNDLVKFNYDSDDKLYGGELYAK</sequence>
<keyword evidence="1" id="KW-0472">Membrane</keyword>
<keyword evidence="1" id="KW-0812">Transmembrane</keyword>
<gene>
    <name evidence="2" type="ORF">D3Z30_11675</name>
</gene>
<feature type="transmembrane region" description="Helical" evidence="1">
    <location>
        <begin position="6"/>
        <end position="23"/>
    </location>
</feature>
<accession>A0AB36BL42</accession>
<dbReference type="EMBL" id="QXWP01000009">
    <property type="protein sequence ID" value="NBH31632.1"/>
    <property type="molecule type" value="Genomic_DNA"/>
</dbReference>
<protein>
    <recommendedName>
        <fullName evidence="4">Lipoprotein</fullName>
    </recommendedName>
</protein>
<keyword evidence="1" id="KW-1133">Transmembrane helix</keyword>
<reference evidence="2 3" key="1">
    <citation type="submission" date="2018-08" db="EMBL/GenBank/DDBJ databases">
        <title>Murine metabolic-syndrome-specific gut microbial biobank.</title>
        <authorList>
            <person name="Liu C."/>
        </authorList>
    </citation>
    <scope>NUCLEOTIDE SEQUENCE [LARGE SCALE GENOMIC DNA]</scope>
    <source>
        <strain evidence="2 3">1XD21-27</strain>
    </source>
</reference>
<evidence type="ECO:0000256" key="1">
    <source>
        <dbReference type="SAM" id="Phobius"/>
    </source>
</evidence>
<evidence type="ECO:0000313" key="3">
    <source>
        <dbReference type="Proteomes" id="UP000481807"/>
    </source>
</evidence>
<evidence type="ECO:0008006" key="4">
    <source>
        <dbReference type="Google" id="ProtNLM"/>
    </source>
</evidence>
<proteinExistence type="predicted"/>
<dbReference type="AlphaFoldDB" id="A0AB36BL42"/>
<comment type="caution">
    <text evidence="2">The sequence shown here is derived from an EMBL/GenBank/DDBJ whole genome shotgun (WGS) entry which is preliminary data.</text>
</comment>
<organism evidence="2 3">
    <name type="scientific">Staphylococcus warneri</name>
    <dbReference type="NCBI Taxonomy" id="1292"/>
    <lineage>
        <taxon>Bacteria</taxon>
        <taxon>Bacillati</taxon>
        <taxon>Bacillota</taxon>
        <taxon>Bacilli</taxon>
        <taxon>Bacillales</taxon>
        <taxon>Staphylococcaceae</taxon>
        <taxon>Staphylococcus</taxon>
    </lineage>
</organism>